<dbReference type="EMBL" id="CM051395">
    <property type="protein sequence ID" value="KAJ4726208.1"/>
    <property type="molecule type" value="Genomic_DNA"/>
</dbReference>
<evidence type="ECO:0000313" key="2">
    <source>
        <dbReference type="Proteomes" id="UP001164539"/>
    </source>
</evidence>
<evidence type="ECO:0000313" key="1">
    <source>
        <dbReference type="EMBL" id="KAJ4726208.1"/>
    </source>
</evidence>
<dbReference type="Proteomes" id="UP001164539">
    <property type="component" value="Chromosome 2"/>
</dbReference>
<organism evidence="1 2">
    <name type="scientific">Melia azedarach</name>
    <name type="common">Chinaberry tree</name>
    <dbReference type="NCBI Taxonomy" id="155640"/>
    <lineage>
        <taxon>Eukaryota</taxon>
        <taxon>Viridiplantae</taxon>
        <taxon>Streptophyta</taxon>
        <taxon>Embryophyta</taxon>
        <taxon>Tracheophyta</taxon>
        <taxon>Spermatophyta</taxon>
        <taxon>Magnoliopsida</taxon>
        <taxon>eudicotyledons</taxon>
        <taxon>Gunneridae</taxon>
        <taxon>Pentapetalae</taxon>
        <taxon>rosids</taxon>
        <taxon>malvids</taxon>
        <taxon>Sapindales</taxon>
        <taxon>Meliaceae</taxon>
        <taxon>Melia</taxon>
    </lineage>
</organism>
<protein>
    <submittedName>
        <fullName evidence="1">Protein SPOROCYTELESS like</fullName>
    </submittedName>
</protein>
<reference evidence="1 2" key="1">
    <citation type="journal article" date="2023" name="Science">
        <title>Complex scaffold remodeling in plant triterpene biosynthesis.</title>
        <authorList>
            <person name="De La Pena R."/>
            <person name="Hodgson H."/>
            <person name="Liu J.C."/>
            <person name="Stephenson M.J."/>
            <person name="Martin A.C."/>
            <person name="Owen C."/>
            <person name="Harkess A."/>
            <person name="Leebens-Mack J."/>
            <person name="Jimenez L.E."/>
            <person name="Osbourn A."/>
            <person name="Sattely E.S."/>
        </authorList>
    </citation>
    <scope>NUCLEOTIDE SEQUENCE [LARGE SCALE GENOMIC DNA]</scope>
    <source>
        <strain evidence="2">cv. JPN11</strain>
        <tissue evidence="1">Leaf</tissue>
    </source>
</reference>
<accession>A0ACC1YSR1</accession>
<proteinExistence type="predicted"/>
<name>A0ACC1YSR1_MELAZ</name>
<sequence>MEKYTAAAPSQENVVSSLAPDEAKPEAPKTRGRKPGSKATGQKKKPPQRGMGVAQLERLRLQERWKKMTEMPPLDSLSIHNNFQYQSTTHSVLPEPIPSVPVMHGAGNYGVPIVAGGGLLGLDEGMVMHKVGHAGGFGGVSSGSGSGQVMINHNRIGVDPDLKVGQVGSSSLMSLVGTSKELSSMPNTQQPWALMPHELCNICFYKKKRFHGENIGFHGVKDKYAQTSPTNGYGFPEMMNHESNLNFNEGVNGFGAKSARSAFYGGHPNLTNEAVVIRRNGNAMGRSFPREYEFFPRKVGRSTSFKELEFPAEASVAVCGEASCFTTTAYSANAATNSVDLSLKLSL</sequence>
<comment type="caution">
    <text evidence="1">The sequence shown here is derived from an EMBL/GenBank/DDBJ whole genome shotgun (WGS) entry which is preliminary data.</text>
</comment>
<keyword evidence="2" id="KW-1185">Reference proteome</keyword>
<gene>
    <name evidence="1" type="ORF">OWV82_004957</name>
</gene>